<feature type="compositionally biased region" description="Basic and acidic residues" evidence="1">
    <location>
        <begin position="70"/>
        <end position="81"/>
    </location>
</feature>
<protein>
    <submittedName>
        <fullName evidence="2">Uncharacterized protein</fullName>
    </submittedName>
</protein>
<sequence>MGLVPLRLKGQTPSSTSPSGLRPEGSLGKLSWRCHFPPYTLVGTDNVLPHERDDILYISLPTTFPPQPQTKKEGDPGRENGCRVQYQPQYL</sequence>
<keyword evidence="3" id="KW-1185">Reference proteome</keyword>
<gene>
    <name evidence="2" type="ORF">Pcinc_044114</name>
</gene>
<dbReference type="AlphaFoldDB" id="A0AAE1BHR3"/>
<name>A0AAE1BHR3_PETCI</name>
<reference evidence="2" key="1">
    <citation type="submission" date="2023-10" db="EMBL/GenBank/DDBJ databases">
        <title>Genome assemblies of two species of porcelain crab, Petrolisthes cinctipes and Petrolisthes manimaculis (Anomura: Porcellanidae).</title>
        <authorList>
            <person name="Angst P."/>
        </authorList>
    </citation>
    <scope>NUCLEOTIDE SEQUENCE</scope>
    <source>
        <strain evidence="2">PB745_01</strain>
        <tissue evidence="2">Gill</tissue>
    </source>
</reference>
<dbReference type="EMBL" id="JAWQEG010009129">
    <property type="protein sequence ID" value="KAK3849115.1"/>
    <property type="molecule type" value="Genomic_DNA"/>
</dbReference>
<proteinExistence type="predicted"/>
<evidence type="ECO:0000313" key="2">
    <source>
        <dbReference type="EMBL" id="KAK3849115.1"/>
    </source>
</evidence>
<accession>A0AAE1BHR3</accession>
<organism evidence="2 3">
    <name type="scientific">Petrolisthes cinctipes</name>
    <name type="common">Flat porcelain crab</name>
    <dbReference type="NCBI Taxonomy" id="88211"/>
    <lineage>
        <taxon>Eukaryota</taxon>
        <taxon>Metazoa</taxon>
        <taxon>Ecdysozoa</taxon>
        <taxon>Arthropoda</taxon>
        <taxon>Crustacea</taxon>
        <taxon>Multicrustacea</taxon>
        <taxon>Malacostraca</taxon>
        <taxon>Eumalacostraca</taxon>
        <taxon>Eucarida</taxon>
        <taxon>Decapoda</taxon>
        <taxon>Pleocyemata</taxon>
        <taxon>Anomura</taxon>
        <taxon>Galatheoidea</taxon>
        <taxon>Porcellanidae</taxon>
        <taxon>Petrolisthes</taxon>
    </lineage>
</organism>
<comment type="caution">
    <text evidence="2">The sequence shown here is derived from an EMBL/GenBank/DDBJ whole genome shotgun (WGS) entry which is preliminary data.</text>
</comment>
<evidence type="ECO:0000313" key="3">
    <source>
        <dbReference type="Proteomes" id="UP001286313"/>
    </source>
</evidence>
<evidence type="ECO:0000256" key="1">
    <source>
        <dbReference type="SAM" id="MobiDB-lite"/>
    </source>
</evidence>
<dbReference type="Proteomes" id="UP001286313">
    <property type="component" value="Unassembled WGS sequence"/>
</dbReference>
<feature type="region of interest" description="Disordered" evidence="1">
    <location>
        <begin position="1"/>
        <end position="29"/>
    </location>
</feature>
<feature type="region of interest" description="Disordered" evidence="1">
    <location>
        <begin position="60"/>
        <end position="91"/>
    </location>
</feature>